<dbReference type="AlphaFoldDB" id="A0A5C5RI62"/>
<evidence type="ECO:0000313" key="2">
    <source>
        <dbReference type="EMBL" id="TWS22736.1"/>
    </source>
</evidence>
<sequence length="221" mass="22620">MADDDFATRIRETGPLAADQVAHVVSAVADEVDRRAAEGRPHGRLSPAGIALTPDGRVVLVDPTSLDGSADTGAHAAPEIFGGAAPDVRSEVFSLASTAHTLLTGTAPNSYRIANTRQARPDLGPGIEAVLTRATSRDAAFRFQSASDFARALADALAPEAGAPAASEPFPPGPRAPVRADGPLAGPRLGVLGRWAGAVGIVLAVATVLLWAGAWVVRVLF</sequence>
<dbReference type="SUPFAM" id="SSF56112">
    <property type="entry name" value="Protein kinase-like (PK-like)"/>
    <property type="match status" value="1"/>
</dbReference>
<evidence type="ECO:0000256" key="1">
    <source>
        <dbReference type="SAM" id="Phobius"/>
    </source>
</evidence>
<feature type="transmembrane region" description="Helical" evidence="1">
    <location>
        <begin position="195"/>
        <end position="217"/>
    </location>
</feature>
<evidence type="ECO:0008006" key="4">
    <source>
        <dbReference type="Google" id="ProtNLM"/>
    </source>
</evidence>
<gene>
    <name evidence="2" type="ORF">FK268_18620</name>
</gene>
<protein>
    <recommendedName>
        <fullName evidence="4">Serine/threonine protein kinase</fullName>
    </recommendedName>
</protein>
<dbReference type="OrthoDB" id="4773991at2"/>
<evidence type="ECO:0000313" key="3">
    <source>
        <dbReference type="Proteomes" id="UP000319792"/>
    </source>
</evidence>
<keyword evidence="1" id="KW-1133">Transmembrane helix</keyword>
<name>A0A5C5RI62_9ACTN</name>
<dbReference type="Proteomes" id="UP000319792">
    <property type="component" value="Unassembled WGS sequence"/>
</dbReference>
<comment type="caution">
    <text evidence="2">The sequence shown here is derived from an EMBL/GenBank/DDBJ whole genome shotgun (WGS) entry which is preliminary data.</text>
</comment>
<keyword evidence="1" id="KW-0472">Membrane</keyword>
<keyword evidence="3" id="KW-1185">Reference proteome</keyword>
<dbReference type="Gene3D" id="1.10.510.10">
    <property type="entry name" value="Transferase(Phosphotransferase) domain 1"/>
    <property type="match status" value="1"/>
</dbReference>
<reference evidence="2 3" key="1">
    <citation type="submission" date="2019-08" db="EMBL/GenBank/DDBJ databases">
        <title>Tsukamurella conjunctivitidis sp. nov., Tsukamurella assacharolytica sp. nov. and Tsukamurella sputae sp. nov. isolated from patients with conjunctivitis, bacteraemia (lymphoma) and respiratory infection (sputum) in Hong Kong.</title>
        <authorList>
            <person name="Fok K.M.N."/>
            <person name="Fong J.Y.H."/>
        </authorList>
    </citation>
    <scope>NUCLEOTIDE SEQUENCE [LARGE SCALE GENOMIC DNA]</scope>
    <source>
        <strain evidence="2 3">HKU70</strain>
    </source>
</reference>
<organism evidence="2 3">
    <name type="scientific">Tsukamurella sputi</name>
    <dbReference type="NCBI Taxonomy" id="2591848"/>
    <lineage>
        <taxon>Bacteria</taxon>
        <taxon>Bacillati</taxon>
        <taxon>Actinomycetota</taxon>
        <taxon>Actinomycetes</taxon>
        <taxon>Mycobacteriales</taxon>
        <taxon>Tsukamurellaceae</taxon>
        <taxon>Tsukamurella</taxon>
    </lineage>
</organism>
<proteinExistence type="predicted"/>
<dbReference type="EMBL" id="VIGV01000007">
    <property type="protein sequence ID" value="TWS22736.1"/>
    <property type="molecule type" value="Genomic_DNA"/>
</dbReference>
<dbReference type="RefSeq" id="WP_146436773.1">
    <property type="nucleotide sequence ID" value="NZ_VIGV01000007.1"/>
</dbReference>
<accession>A0A5C5RI62</accession>
<keyword evidence="1" id="KW-0812">Transmembrane</keyword>
<dbReference type="InterPro" id="IPR011009">
    <property type="entry name" value="Kinase-like_dom_sf"/>
</dbReference>